<name>A0A1I7SV37_BURXY</name>
<dbReference type="InterPro" id="IPR015506">
    <property type="entry name" value="Dsh/Dvl-rel"/>
</dbReference>
<dbReference type="GO" id="GO:0005829">
    <property type="term" value="C:cytosol"/>
    <property type="evidence" value="ECO:0007669"/>
    <property type="project" value="TreeGrafter"/>
</dbReference>
<dbReference type="PROSITE" id="PS50186">
    <property type="entry name" value="DEP"/>
    <property type="match status" value="1"/>
</dbReference>
<accession>A0A1I7SV37</accession>
<evidence type="ECO:0000313" key="12">
    <source>
        <dbReference type="WBParaSite" id="BXY_1691100.1"/>
    </source>
</evidence>
<dbReference type="GO" id="GO:0060070">
    <property type="term" value="P:canonical Wnt signaling pathway"/>
    <property type="evidence" value="ECO:0007669"/>
    <property type="project" value="TreeGrafter"/>
</dbReference>
<dbReference type="InterPro" id="IPR000591">
    <property type="entry name" value="DEP_dom"/>
</dbReference>
<dbReference type="SMART" id="SM00021">
    <property type="entry name" value="DAX"/>
    <property type="match status" value="1"/>
</dbReference>
<evidence type="ECO:0000256" key="2">
    <source>
        <dbReference type="ARBA" id="ARBA00008735"/>
    </source>
</evidence>
<dbReference type="Pfam" id="PF00595">
    <property type="entry name" value="PDZ"/>
    <property type="match status" value="1"/>
</dbReference>
<comment type="subcellular location">
    <subcellularLocation>
        <location evidence="1">Cytoplasm</location>
    </subcellularLocation>
</comment>
<feature type="region of interest" description="Disordered" evidence="7">
    <location>
        <begin position="162"/>
        <end position="241"/>
    </location>
</feature>
<evidence type="ECO:0000256" key="3">
    <source>
        <dbReference type="ARBA" id="ARBA00022473"/>
    </source>
</evidence>
<dbReference type="Gene3D" id="2.40.240.130">
    <property type="match status" value="1"/>
</dbReference>
<dbReference type="GO" id="GO:0005109">
    <property type="term" value="F:frizzled binding"/>
    <property type="evidence" value="ECO:0007669"/>
    <property type="project" value="TreeGrafter"/>
</dbReference>
<dbReference type="Gene3D" id="2.30.42.10">
    <property type="match status" value="1"/>
</dbReference>
<dbReference type="SUPFAM" id="SSF46785">
    <property type="entry name" value="Winged helix' DNA-binding domain"/>
    <property type="match status" value="1"/>
</dbReference>
<dbReference type="AlphaFoldDB" id="A0A1I7SV37"/>
<feature type="compositionally biased region" description="Basic residues" evidence="7">
    <location>
        <begin position="230"/>
        <end position="241"/>
    </location>
</feature>
<proteinExistence type="inferred from homology"/>
<dbReference type="InterPro" id="IPR001478">
    <property type="entry name" value="PDZ"/>
</dbReference>
<keyword evidence="3" id="KW-0217">Developmental protein</keyword>
<evidence type="ECO:0000259" key="9">
    <source>
        <dbReference type="PROSITE" id="PS50186"/>
    </source>
</evidence>
<dbReference type="PANTHER" id="PTHR10878:SF25">
    <property type="entry name" value="SEGMENT POLARITY PROTEIN DISHEVELLED"/>
    <property type="match status" value="1"/>
</dbReference>
<evidence type="ECO:0000259" key="8">
    <source>
        <dbReference type="PROSITE" id="PS50106"/>
    </source>
</evidence>
<dbReference type="PROSITE" id="PS50841">
    <property type="entry name" value="DIX"/>
    <property type="match status" value="1"/>
</dbReference>
<dbReference type="InterPro" id="IPR036388">
    <property type="entry name" value="WH-like_DNA-bd_sf"/>
</dbReference>
<evidence type="ECO:0000256" key="4">
    <source>
        <dbReference type="ARBA" id="ARBA00022490"/>
    </source>
</evidence>
<dbReference type="InterPro" id="IPR029071">
    <property type="entry name" value="Ubiquitin-like_domsf"/>
</dbReference>
<organism evidence="11 12">
    <name type="scientific">Bursaphelenchus xylophilus</name>
    <name type="common">Pinewood nematode worm</name>
    <name type="synonym">Aphelenchoides xylophilus</name>
    <dbReference type="NCBI Taxonomy" id="6326"/>
    <lineage>
        <taxon>Eukaryota</taxon>
        <taxon>Metazoa</taxon>
        <taxon>Ecdysozoa</taxon>
        <taxon>Nematoda</taxon>
        <taxon>Chromadorea</taxon>
        <taxon>Rhabditida</taxon>
        <taxon>Tylenchina</taxon>
        <taxon>Tylenchomorpha</taxon>
        <taxon>Aphelenchoidea</taxon>
        <taxon>Aphelenchoididae</taxon>
        <taxon>Bursaphelenchus</taxon>
    </lineage>
</organism>
<dbReference type="PROSITE" id="PS50106">
    <property type="entry name" value="PDZ"/>
    <property type="match status" value="1"/>
</dbReference>
<dbReference type="GO" id="GO:0035556">
    <property type="term" value="P:intracellular signal transduction"/>
    <property type="evidence" value="ECO:0007669"/>
    <property type="project" value="InterPro"/>
</dbReference>
<reference evidence="12" key="1">
    <citation type="submission" date="2016-11" db="UniProtKB">
        <authorList>
            <consortium name="WormBaseParasite"/>
        </authorList>
    </citation>
    <scope>IDENTIFICATION</scope>
</reference>
<evidence type="ECO:0000313" key="11">
    <source>
        <dbReference type="Proteomes" id="UP000095284"/>
    </source>
</evidence>
<protein>
    <submittedName>
        <fullName evidence="12">PDZ domain-containing protein</fullName>
    </submittedName>
</protein>
<dbReference type="InterPro" id="IPR001158">
    <property type="entry name" value="DIX"/>
</dbReference>
<keyword evidence="5 6" id="KW-0879">Wnt signaling pathway</keyword>
<dbReference type="SUPFAM" id="SSF54236">
    <property type="entry name" value="Ubiquitin-like"/>
    <property type="match status" value="1"/>
</dbReference>
<dbReference type="PANTHER" id="PTHR10878">
    <property type="entry name" value="SEGMENT POLARITY PROTEIN DISHEVELLED"/>
    <property type="match status" value="1"/>
</dbReference>
<dbReference type="InterPro" id="IPR038207">
    <property type="entry name" value="DIX_dom_sf"/>
</dbReference>
<dbReference type="InterPro" id="IPR036390">
    <property type="entry name" value="WH_DNA-bd_sf"/>
</dbReference>
<keyword evidence="4" id="KW-0963">Cytoplasm</keyword>
<dbReference type="Pfam" id="PF00778">
    <property type="entry name" value="DIX"/>
    <property type="match status" value="1"/>
</dbReference>
<evidence type="ECO:0000256" key="5">
    <source>
        <dbReference type="ARBA" id="ARBA00022687"/>
    </source>
</evidence>
<evidence type="ECO:0000259" key="10">
    <source>
        <dbReference type="PROSITE" id="PS50841"/>
    </source>
</evidence>
<dbReference type="Proteomes" id="UP000095284">
    <property type="component" value="Unplaced"/>
</dbReference>
<evidence type="ECO:0000256" key="7">
    <source>
        <dbReference type="SAM" id="MobiDB-lite"/>
    </source>
</evidence>
<sequence length="564" mass="63781">MKRTVTRSTPVPEDPQKPGNTTKLKQDWFQTTIMDSTMCESTLETTGFTDGPPTLFPAELESQLAQMEKPKPQPKETTIYYQWDQDESLYRTTIPVAPHKLTLAHLKCALNMTNIKCFMMKMDPNVKHEVKMDIQDDDEILEPNSEGNYIFYFMSFDENQQPGTLRKKTKRPVVPAIKPVMQPRKPPPPMHRQPSTRHHKPQYQTNGLLSEESSSDDDSCNVTSISKQSERRHRTRRPRHRRAWSPSFLSTTMETDISVSVNLYNVTLNPTPELPFGLNVLLRENGKQEMLTVGSLVPGGCVALDGRILPGHIIVEVNKEPLGDLTGTQALNVLKDAVERATRNRGQVQLTVAHPMDHHTYFQPPDQSIHPIDPAEWVRSTAEALGVPDHKFYSMESAMNFRARATGTWPSSGVGSSIVSSAPDRKYTMDTPPAVIVQAMTDPRHGVPRSSDNQHLLNISNGFIGIHIINWLSDNVIGLDDSETSARYAENLINNKFLIPITPSKAFSRQGYYTVNWDILPRSEHLNTLRRGVLQELKPALDDTLLPKKNKGCFPFCMKKEKRR</sequence>
<dbReference type="SUPFAM" id="SSF50156">
    <property type="entry name" value="PDZ domain-like"/>
    <property type="match status" value="1"/>
</dbReference>
<evidence type="ECO:0000256" key="1">
    <source>
        <dbReference type="ARBA" id="ARBA00004496"/>
    </source>
</evidence>
<feature type="region of interest" description="Disordered" evidence="7">
    <location>
        <begin position="1"/>
        <end position="24"/>
    </location>
</feature>
<dbReference type="eggNOG" id="KOG3571">
    <property type="taxonomic scope" value="Eukaryota"/>
</dbReference>
<evidence type="ECO:0000256" key="6">
    <source>
        <dbReference type="PROSITE-ProRule" id="PRU00069"/>
    </source>
</evidence>
<dbReference type="InterPro" id="IPR036034">
    <property type="entry name" value="PDZ_sf"/>
</dbReference>
<feature type="domain" description="DIX" evidence="10">
    <location>
        <begin position="74"/>
        <end position="157"/>
    </location>
</feature>
<feature type="domain" description="DEP" evidence="9">
    <location>
        <begin position="443"/>
        <end position="517"/>
    </location>
</feature>
<dbReference type="Gene3D" id="1.10.10.10">
    <property type="entry name" value="Winged helix-like DNA-binding domain superfamily/Winged helix DNA-binding domain"/>
    <property type="match status" value="1"/>
</dbReference>
<feature type="domain" description="PDZ" evidence="8">
    <location>
        <begin position="265"/>
        <end position="337"/>
    </location>
</feature>
<comment type="similarity">
    <text evidence="2">Belongs to the DSH family.</text>
</comment>
<dbReference type="WBParaSite" id="BXY_1691100.1">
    <property type="protein sequence ID" value="BXY_1691100.1"/>
    <property type="gene ID" value="BXY_1691100"/>
</dbReference>